<dbReference type="RefSeq" id="WP_169342651.1">
    <property type="nucleotide sequence ID" value="NZ_JABBJJ010000002.1"/>
</dbReference>
<protein>
    <recommendedName>
        <fullName evidence="3">Lipoprotein</fullName>
    </recommendedName>
</protein>
<dbReference type="PROSITE" id="PS51257">
    <property type="entry name" value="PROKAR_LIPOPROTEIN"/>
    <property type="match status" value="1"/>
</dbReference>
<sequence length="472" mass="49787">MLHKTGVPTILIWSSLCLLMACDNTPRATEVIKSHGPEEGSAALVLLIERAGGEGPYVEGATEHFRVVTSDETFKSVRWSVSAGLVTPDSERVSWTLPPAGQAVLSVSVETQSGKTAEGAFTFNVVAASLAAGIAIDSGPDVTGSACELAFDNAGRGHLLYLNDTHRSLWYARWDGTTWTREQVDGPGFGTGGFISAFALALDAVSGTPHVAYLKGYGSPGGAPGFNRIWYATRVNGAWVTENTAPVNRSPNTRVSIALDPAQGLRPVIVVSDNVTSLSSLTRTAPNTWSPAIIDATSGTAVEYVMGDVAFDAAGTLYIPVTTGSGGPIYLTAVRGTTAESLRLEPVDLANRWLPMVWGPGNHLLMLASGGSLGARMGLLDITVASPFSASTYTAFPVDNENDASDLAYAGKLFIAHRHGTALELITPDARNLWTYTQIGTAQSSSRPSIAVRPTTGVAHVCYQRDDKVSFQ</sequence>
<evidence type="ECO:0000313" key="1">
    <source>
        <dbReference type="EMBL" id="NMO13368.1"/>
    </source>
</evidence>
<dbReference type="AlphaFoldDB" id="A0A848LD57"/>
<dbReference type="SUPFAM" id="SSF89372">
    <property type="entry name" value="Fucose-specific lectin"/>
    <property type="match status" value="1"/>
</dbReference>
<gene>
    <name evidence="1" type="ORF">HG543_00575</name>
</gene>
<evidence type="ECO:0008006" key="3">
    <source>
        <dbReference type="Google" id="ProtNLM"/>
    </source>
</evidence>
<organism evidence="1 2">
    <name type="scientific">Pyxidicoccus fallax</name>
    <dbReference type="NCBI Taxonomy" id="394095"/>
    <lineage>
        <taxon>Bacteria</taxon>
        <taxon>Pseudomonadati</taxon>
        <taxon>Myxococcota</taxon>
        <taxon>Myxococcia</taxon>
        <taxon>Myxococcales</taxon>
        <taxon>Cystobacterineae</taxon>
        <taxon>Myxococcaceae</taxon>
        <taxon>Pyxidicoccus</taxon>
    </lineage>
</organism>
<name>A0A848LD57_9BACT</name>
<dbReference type="Gene3D" id="2.120.10.70">
    <property type="entry name" value="Fucose-specific lectin"/>
    <property type="match status" value="1"/>
</dbReference>
<proteinExistence type="predicted"/>
<evidence type="ECO:0000313" key="2">
    <source>
        <dbReference type="Proteomes" id="UP000518300"/>
    </source>
</evidence>
<dbReference type="EMBL" id="JABBJJ010000002">
    <property type="protein sequence ID" value="NMO13368.1"/>
    <property type="molecule type" value="Genomic_DNA"/>
</dbReference>
<keyword evidence="2" id="KW-1185">Reference proteome</keyword>
<comment type="caution">
    <text evidence="1">The sequence shown here is derived from an EMBL/GenBank/DDBJ whole genome shotgun (WGS) entry which is preliminary data.</text>
</comment>
<accession>A0A848LD57</accession>
<reference evidence="1 2" key="1">
    <citation type="submission" date="2020-04" db="EMBL/GenBank/DDBJ databases">
        <title>Draft genome of Pyxidicoccus fallax type strain.</title>
        <authorList>
            <person name="Whitworth D.E."/>
        </authorList>
    </citation>
    <scope>NUCLEOTIDE SEQUENCE [LARGE SCALE GENOMIC DNA]</scope>
    <source>
        <strain evidence="1 2">DSM 14698</strain>
    </source>
</reference>
<dbReference type="Proteomes" id="UP000518300">
    <property type="component" value="Unassembled WGS sequence"/>
</dbReference>